<accession>A0A7G1P696</accession>
<evidence type="ECO:0000313" key="1">
    <source>
        <dbReference type="EMBL" id="BCL28575.1"/>
    </source>
</evidence>
<sequence length="99" mass="10705">MEEITPGRVRRGLRLARAHWGAFCLGAAISINEGAPRIPDTVSFGVLTEWHAAGKLGLQQLAMTITETEHPLWLGAPDDPARYMPGIHTPFGGAEHHAT</sequence>
<protein>
    <submittedName>
        <fullName evidence="1">Uncharacterized protein</fullName>
    </submittedName>
</protein>
<dbReference type="AlphaFoldDB" id="A0A7G1P696"/>
<dbReference type="KEGG" id="sgm:GCM10017557_34340"/>
<name>A0A7G1P696_9ACTN</name>
<gene>
    <name evidence="1" type="ORF">GCM10017557_34340</name>
</gene>
<proteinExistence type="predicted"/>
<organism evidence="1 2">
    <name type="scientific">Streptomyces aurantiacus</name>
    <dbReference type="NCBI Taxonomy" id="47760"/>
    <lineage>
        <taxon>Bacteria</taxon>
        <taxon>Bacillati</taxon>
        <taxon>Actinomycetota</taxon>
        <taxon>Actinomycetes</taxon>
        <taxon>Kitasatosporales</taxon>
        <taxon>Streptomycetaceae</taxon>
        <taxon>Streptomyces</taxon>
        <taxon>Streptomyces aurantiacus group</taxon>
    </lineage>
</organism>
<reference evidence="1 2" key="1">
    <citation type="journal article" date="2014" name="Int. J. Syst. Evol. Microbiol.">
        <title>Complete genome sequence of Corynebacterium casei LMG S-19264T (=DSM 44701T), isolated from a smear-ripened cheese.</title>
        <authorList>
            <consortium name="US DOE Joint Genome Institute (JGI-PGF)"/>
            <person name="Walter F."/>
            <person name="Albersmeier A."/>
            <person name="Kalinowski J."/>
            <person name="Ruckert C."/>
        </authorList>
    </citation>
    <scope>NUCLEOTIDE SEQUENCE [LARGE SCALE GENOMIC DNA]</scope>
    <source>
        <strain evidence="1 2">JCM 4677</strain>
    </source>
</reference>
<dbReference type="EMBL" id="AP023440">
    <property type="protein sequence ID" value="BCL28575.1"/>
    <property type="molecule type" value="Genomic_DNA"/>
</dbReference>
<dbReference type="Proteomes" id="UP000516444">
    <property type="component" value="Chromosome"/>
</dbReference>
<keyword evidence="2" id="KW-1185">Reference proteome</keyword>
<evidence type="ECO:0000313" key="2">
    <source>
        <dbReference type="Proteomes" id="UP000516444"/>
    </source>
</evidence>